<proteinExistence type="predicted"/>
<name>A0ABQ9IE43_9NEOP</name>
<keyword evidence="3" id="KW-1185">Reference proteome</keyword>
<organism evidence="2 3">
    <name type="scientific">Dryococelus australis</name>
    <dbReference type="NCBI Taxonomy" id="614101"/>
    <lineage>
        <taxon>Eukaryota</taxon>
        <taxon>Metazoa</taxon>
        <taxon>Ecdysozoa</taxon>
        <taxon>Arthropoda</taxon>
        <taxon>Hexapoda</taxon>
        <taxon>Insecta</taxon>
        <taxon>Pterygota</taxon>
        <taxon>Neoptera</taxon>
        <taxon>Polyneoptera</taxon>
        <taxon>Phasmatodea</taxon>
        <taxon>Verophasmatodea</taxon>
        <taxon>Anareolatae</taxon>
        <taxon>Phasmatidae</taxon>
        <taxon>Eurycanthinae</taxon>
        <taxon>Dryococelus</taxon>
    </lineage>
</organism>
<evidence type="ECO:0000313" key="2">
    <source>
        <dbReference type="EMBL" id="KAJ8894932.1"/>
    </source>
</evidence>
<sequence length="717" mass="79414">MKCLLNCCPSSGCSKKLRRPGNGKRANPSASVAVVIQCWGCRVVLIGNVVSCLSGQCDSGMNSRLGERASSNTYRVSLCANSLTVRQEVDRSRWLRTTRLRAPALNTSFLPVRLAKTARTGLETRALFTLWRRPTPDWSLQSARLLPLVACRSFSSTCCIPASWSFDTRSCSISMFACAGGKTLPPRMLCFVTTCNHHGFTLLADGSGAVRHRKLLYFSLNMPGEELRRFIFKATLWKCGYFACGIPIWSTCTQLPNRGGVVVRLLASHLAERGSNPGGTSPGFSHAGFASEDDAGLRVFLGISRFPRPSIPAVLYARLASPTSTFKTSILNTWFLLAHQYTHHDGRHCLEEGSDLGVRRVLAHELVTLTFQDDLLELIQLAAPQPLPYDAGVHVQHCEAHTSTHSTQFGHGLRLADLQQFLGVGLVGGWRVGSTSGRVGVNVEAVDHLLLCGRRRGPLALGGHLGDAEAMRPLGGIVARRRLHLHRHGASPRLPTPPPSRRSHALPRRPGPDSCLQQHRRRTSHTADTWKFLHVGLKGLKMIVTYDVRLGTQVNMTGLSPVSIGWDCRIQTLSDTANTEDVEKSESDKEDIATPIKCNVASKRKALNKREVFSSHCMYLWTFSSDAIILLCRVGAVMSCLSGICDSGVRSKIPDFTFHVPHVTSNTFTYHKRILHDTCCRTWFLYKLLQALVHEPVYQPLYEPPWKIHIIRQQFAY</sequence>
<comment type="caution">
    <text evidence="2">The sequence shown here is derived from an EMBL/GenBank/DDBJ whole genome shotgun (WGS) entry which is preliminary data.</text>
</comment>
<protein>
    <submittedName>
        <fullName evidence="2">Uncharacterized protein</fullName>
    </submittedName>
</protein>
<evidence type="ECO:0000256" key="1">
    <source>
        <dbReference type="SAM" id="MobiDB-lite"/>
    </source>
</evidence>
<gene>
    <name evidence="2" type="ORF">PR048_000239</name>
</gene>
<dbReference type="Proteomes" id="UP001159363">
    <property type="component" value="Chromosome 1"/>
</dbReference>
<accession>A0ABQ9IE43</accession>
<reference evidence="2 3" key="1">
    <citation type="submission" date="2023-02" db="EMBL/GenBank/DDBJ databases">
        <title>LHISI_Scaffold_Assembly.</title>
        <authorList>
            <person name="Stuart O.P."/>
            <person name="Cleave R."/>
            <person name="Magrath M.J.L."/>
            <person name="Mikheyev A.S."/>
        </authorList>
    </citation>
    <scope>NUCLEOTIDE SEQUENCE [LARGE SCALE GENOMIC DNA]</scope>
    <source>
        <strain evidence="2">Daus_M_001</strain>
        <tissue evidence="2">Leg muscle</tissue>
    </source>
</reference>
<dbReference type="EMBL" id="JARBHB010000001">
    <property type="protein sequence ID" value="KAJ8894932.1"/>
    <property type="molecule type" value="Genomic_DNA"/>
</dbReference>
<evidence type="ECO:0000313" key="3">
    <source>
        <dbReference type="Proteomes" id="UP001159363"/>
    </source>
</evidence>
<feature type="region of interest" description="Disordered" evidence="1">
    <location>
        <begin position="486"/>
        <end position="522"/>
    </location>
</feature>